<dbReference type="EC" id="3.2.1.21" evidence="3"/>
<dbReference type="InterPro" id="IPR001360">
    <property type="entry name" value="Glyco_hydro_1"/>
</dbReference>
<feature type="transmembrane region" description="Helical" evidence="9">
    <location>
        <begin position="976"/>
        <end position="997"/>
    </location>
</feature>
<keyword evidence="12" id="KW-1185">Reference proteome</keyword>
<keyword evidence="10" id="KW-0732">Signal</keyword>
<keyword evidence="9" id="KW-1133">Transmembrane helix</keyword>
<organism evidence="11 12">
    <name type="scientific">Candidula unifasciata</name>
    <dbReference type="NCBI Taxonomy" id="100452"/>
    <lineage>
        <taxon>Eukaryota</taxon>
        <taxon>Metazoa</taxon>
        <taxon>Spiralia</taxon>
        <taxon>Lophotrochozoa</taxon>
        <taxon>Mollusca</taxon>
        <taxon>Gastropoda</taxon>
        <taxon>Heterobranchia</taxon>
        <taxon>Euthyneura</taxon>
        <taxon>Panpulmonata</taxon>
        <taxon>Eupulmonata</taxon>
        <taxon>Stylommatophora</taxon>
        <taxon>Helicina</taxon>
        <taxon>Helicoidea</taxon>
        <taxon>Geomitridae</taxon>
        <taxon>Candidula</taxon>
    </lineage>
</organism>
<dbReference type="InterPro" id="IPR033132">
    <property type="entry name" value="GH_1_N_CS"/>
</dbReference>
<keyword evidence="9" id="KW-0812">Transmembrane</keyword>
<comment type="subunit">
    <text evidence="2">Homodimer.</text>
</comment>
<dbReference type="EMBL" id="CAJHNH020003369">
    <property type="protein sequence ID" value="CAG5129141.1"/>
    <property type="molecule type" value="Genomic_DNA"/>
</dbReference>
<dbReference type="PROSITE" id="PS00572">
    <property type="entry name" value="GLYCOSYL_HYDROL_F1_1"/>
    <property type="match status" value="1"/>
</dbReference>
<dbReference type="GO" id="GO:0008422">
    <property type="term" value="F:beta-glucosidase activity"/>
    <property type="evidence" value="ECO:0007669"/>
    <property type="project" value="TreeGrafter"/>
</dbReference>
<evidence type="ECO:0000256" key="6">
    <source>
        <dbReference type="ARBA" id="ARBA00023295"/>
    </source>
</evidence>
<dbReference type="PANTHER" id="PTHR10353:SF36">
    <property type="entry name" value="LP05116P"/>
    <property type="match status" value="1"/>
</dbReference>
<evidence type="ECO:0000313" key="12">
    <source>
        <dbReference type="Proteomes" id="UP000678393"/>
    </source>
</evidence>
<evidence type="ECO:0000256" key="8">
    <source>
        <dbReference type="RuleBase" id="RU004468"/>
    </source>
</evidence>
<evidence type="ECO:0000256" key="1">
    <source>
        <dbReference type="ARBA" id="ARBA00010838"/>
    </source>
</evidence>
<sequence length="1010" mass="115280">MAVRIHLLLLIIVVHSSFGADNVLEKFPLSFVFGVSSSAFPTEGSWDTEGKGPSIWDDFTQNSSNIHGNGDAKIAPDGYHNVKTDVQLLKSLGVSHYKFSLSWPRLLPTGTTERVNDKGVAYYNELIDELLANDIQPFITLHHWDLPLQLQNLGGWANESSVTWFKEYADLCFKTFGDRVKTWITIEDPVTLAYKGYETGEHAPGLKNPDLVYLVGHNLIRAHAEAYLIYRDTYRASQNGQIGIALHCDWFIPKTKSTPDRKAAERAITFHLGWFGDPLFKGDYPALMTHYVAQRNRPEHVVERKLPEFTDHEKSRIKGALDFLAVGHFKTKLVSAKINPEQGFLKDQDLLLEIDVSYPKLEYRPETNPDSDKRLMGFGLRDLLVYLTRTYNSPAIYVTANGLETCGTLQDQDRIDYIRDYSNHVLQAIKAGSDVRGYFVWSLIDGFDWNHGFSSKTGLHFVDMTARDRPRYPRSSATFYRLLVENRGFDDRLLNYRAYAKDRDEFYEGRFPEAFLWGVASSAYQIEGGWNADGKGVSIWDTFAHSNKIHQAQTGDVACDSYHLYQEDVKLLENLGVDFYRFSIAWTRILPDGTTANINQAGIDYYNRLIDALLTKNIIPMATLFHFDLPQNLENYGGWKNESTVNIFGEYARLCFEKFGDRIKYWVTINEPYVIAWLGYGLGVHAPGFIEPGDGVYQVGHNLIRSHTRAYHIYKDNFKDKQKGMVGIALSCDCMEPLTASPDDAIAAERAVHFNIGWFANAIFSGSGDYPQVMKKFIGDKSRRQGFASSRLPEFTDAEKILNNGSADFLGVNHYISHLVRNRPNPDSTPSYEFDGDLELTQDTCWPRTGAYWMTVNPWGIRRSLAWVKEHYYNPLIIITENGLNTNSDIHDPARIDYYKFYTNEVLKAIKLDGVRVHGYTAWSLMDNLEWTDGYTLKFGLYHVDFSSPNRTRTPRSSARFFREFIVQNGSAKSSLHLAVFELTLLCVLYAYFMNLFTQCLTISDKNNKM</sequence>
<accession>A0A8S3ZRV3</accession>
<feature type="signal peptide" evidence="10">
    <location>
        <begin position="1"/>
        <end position="19"/>
    </location>
</feature>
<reference evidence="11" key="1">
    <citation type="submission" date="2021-04" db="EMBL/GenBank/DDBJ databases">
        <authorList>
            <consortium name="Molecular Ecology Group"/>
        </authorList>
    </citation>
    <scope>NUCLEOTIDE SEQUENCE</scope>
</reference>
<feature type="chain" id="PRO_5035760291" description="beta-glucosidase" evidence="10">
    <location>
        <begin position="20"/>
        <end position="1010"/>
    </location>
</feature>
<comment type="caution">
    <text evidence="11">The sequence shown here is derived from an EMBL/GenBank/DDBJ whole genome shotgun (WGS) entry which is preliminary data.</text>
</comment>
<dbReference type="PRINTS" id="PR00131">
    <property type="entry name" value="GLHYDRLASE1"/>
</dbReference>
<protein>
    <recommendedName>
        <fullName evidence="3">beta-glucosidase</fullName>
        <ecNumber evidence="3">3.2.1.21</ecNumber>
    </recommendedName>
</protein>
<evidence type="ECO:0000256" key="3">
    <source>
        <dbReference type="ARBA" id="ARBA00012744"/>
    </source>
</evidence>
<evidence type="ECO:0000256" key="4">
    <source>
        <dbReference type="ARBA" id="ARBA00022801"/>
    </source>
</evidence>
<evidence type="ECO:0000256" key="7">
    <source>
        <dbReference type="PROSITE-ProRule" id="PRU10055"/>
    </source>
</evidence>
<comment type="similarity">
    <text evidence="1">Belongs to the glycosyl hydrolase 1 family.</text>
</comment>
<evidence type="ECO:0000256" key="2">
    <source>
        <dbReference type="ARBA" id="ARBA00011738"/>
    </source>
</evidence>
<dbReference type="InterPro" id="IPR017853">
    <property type="entry name" value="GH"/>
</dbReference>
<evidence type="ECO:0000256" key="10">
    <source>
        <dbReference type="SAM" id="SignalP"/>
    </source>
</evidence>
<keyword evidence="4 8" id="KW-0378">Hydrolase</keyword>
<proteinExistence type="inferred from homology"/>
<dbReference type="OrthoDB" id="65569at2759"/>
<dbReference type="PROSITE" id="PS00653">
    <property type="entry name" value="GLYCOSYL_HYDROL_F1_2"/>
    <property type="match status" value="1"/>
</dbReference>
<dbReference type="GO" id="GO:0005975">
    <property type="term" value="P:carbohydrate metabolic process"/>
    <property type="evidence" value="ECO:0007669"/>
    <property type="project" value="InterPro"/>
</dbReference>
<dbReference type="FunFam" id="3.20.20.80:FF:000013">
    <property type="entry name" value="lactase-phlorizin hydrolase"/>
    <property type="match status" value="2"/>
</dbReference>
<dbReference type="PANTHER" id="PTHR10353">
    <property type="entry name" value="GLYCOSYL HYDROLASE"/>
    <property type="match status" value="1"/>
</dbReference>
<gene>
    <name evidence="11" type="ORF">CUNI_LOCUS14699</name>
</gene>
<dbReference type="Proteomes" id="UP000678393">
    <property type="component" value="Unassembled WGS sequence"/>
</dbReference>
<keyword evidence="9" id="KW-0472">Membrane</keyword>
<evidence type="ECO:0000256" key="9">
    <source>
        <dbReference type="SAM" id="Phobius"/>
    </source>
</evidence>
<name>A0A8S3ZRV3_9EUPU</name>
<feature type="active site" description="Nucleophile" evidence="7">
    <location>
        <position position="881"/>
    </location>
</feature>
<dbReference type="SUPFAM" id="SSF51445">
    <property type="entry name" value="(Trans)glycosidases"/>
    <property type="match status" value="2"/>
</dbReference>
<evidence type="ECO:0000313" key="11">
    <source>
        <dbReference type="EMBL" id="CAG5129141.1"/>
    </source>
</evidence>
<keyword evidence="5" id="KW-0325">Glycoprotein</keyword>
<keyword evidence="6 8" id="KW-0326">Glycosidase</keyword>
<dbReference type="AlphaFoldDB" id="A0A8S3ZRV3"/>
<dbReference type="Gene3D" id="3.20.20.80">
    <property type="entry name" value="Glycosidases"/>
    <property type="match status" value="2"/>
</dbReference>
<evidence type="ECO:0000256" key="5">
    <source>
        <dbReference type="ARBA" id="ARBA00023180"/>
    </source>
</evidence>
<dbReference type="InterPro" id="IPR018120">
    <property type="entry name" value="Glyco_hydro_1_AS"/>
</dbReference>
<dbReference type="Pfam" id="PF00232">
    <property type="entry name" value="Glyco_hydro_1"/>
    <property type="match status" value="2"/>
</dbReference>